<feature type="compositionally biased region" description="Low complexity" evidence="1">
    <location>
        <begin position="41"/>
        <end position="60"/>
    </location>
</feature>
<feature type="compositionally biased region" description="Basic and acidic residues" evidence="1">
    <location>
        <begin position="1314"/>
        <end position="1323"/>
    </location>
</feature>
<feature type="region of interest" description="Disordered" evidence="1">
    <location>
        <begin position="1361"/>
        <end position="1380"/>
    </location>
</feature>
<feature type="region of interest" description="Disordered" evidence="1">
    <location>
        <begin position="225"/>
        <end position="276"/>
    </location>
</feature>
<feature type="compositionally biased region" description="Polar residues" evidence="1">
    <location>
        <begin position="1286"/>
        <end position="1301"/>
    </location>
</feature>
<name>A0A2A2JAE4_9BILA</name>
<dbReference type="EMBL" id="LIAE01010568">
    <property type="protein sequence ID" value="PAV58627.1"/>
    <property type="molecule type" value="Genomic_DNA"/>
</dbReference>
<feature type="compositionally biased region" description="Basic and acidic residues" evidence="1">
    <location>
        <begin position="560"/>
        <end position="577"/>
    </location>
</feature>
<keyword evidence="3" id="KW-1185">Reference proteome</keyword>
<feature type="compositionally biased region" description="Acidic residues" evidence="1">
    <location>
        <begin position="690"/>
        <end position="722"/>
    </location>
</feature>
<feature type="compositionally biased region" description="Basic and acidic residues" evidence="1">
    <location>
        <begin position="389"/>
        <end position="424"/>
    </location>
</feature>
<dbReference type="STRING" id="2018661.A0A2A2JAE4"/>
<feature type="compositionally biased region" description="Basic and acidic residues" evidence="1">
    <location>
        <begin position="249"/>
        <end position="264"/>
    </location>
</feature>
<reference evidence="2 3" key="1">
    <citation type="journal article" date="2017" name="Curr. Biol.">
        <title>Genome architecture and evolution of a unichromosomal asexual nematode.</title>
        <authorList>
            <person name="Fradin H."/>
            <person name="Zegar C."/>
            <person name="Gutwein M."/>
            <person name="Lucas J."/>
            <person name="Kovtun M."/>
            <person name="Corcoran D."/>
            <person name="Baugh L.R."/>
            <person name="Kiontke K."/>
            <person name="Gunsalus K."/>
            <person name="Fitch D.H."/>
            <person name="Piano F."/>
        </authorList>
    </citation>
    <scope>NUCLEOTIDE SEQUENCE [LARGE SCALE GENOMIC DNA]</scope>
    <source>
        <strain evidence="2">PF1309</strain>
    </source>
</reference>
<feature type="region of interest" description="Disordered" evidence="1">
    <location>
        <begin position="303"/>
        <end position="666"/>
    </location>
</feature>
<evidence type="ECO:0000313" key="3">
    <source>
        <dbReference type="Proteomes" id="UP000218231"/>
    </source>
</evidence>
<accession>A0A2A2JAE4</accession>
<feature type="compositionally biased region" description="Basic and acidic residues" evidence="1">
    <location>
        <begin position="613"/>
        <end position="634"/>
    </location>
</feature>
<feature type="compositionally biased region" description="Low complexity" evidence="1">
    <location>
        <begin position="1"/>
        <end position="12"/>
    </location>
</feature>
<sequence>MYRPSSSSRSSSVTRDYGSRDHGIYAPTTSITPSKNPIPYSRSNIFSSSPFSSNSSDILSRYSRASSVDPVGIARNGYGTSSAISRSSYGYNRDEEDRSLGASKLYGSASQISSSNSNLGSTYSRYKVSQPASISHGSTGSARDSSYFRIRAETSPRNEMTFEPNTTKPIERRGKKRQIFELLRKIFEIGFKKVLDDVEVRFQRLYDKYVKNEDEISPRAKIEVSKTDENERKTPIQSIIKETFPNSTEIKERSPKSVKFDENPKNSPKPSEISLDASIKNQQEPTAKTQIPNQVTQMVNLELKSENLLRPMKRRTKSKLRSRSNSKEPNENEKEISDISRSPSPKISENGLDNGLLKPMKIRSRSGSKERKSPVEHGIPNGAESVQKISEESEKILEKSRSKSRDPENGETRKKSRSRSRDPENLPGKILEENGNSRISRSQTPNGIEMKRRSKSKSKEPNENQENEQILKIRRCRSKSREKSENGGILENGENENFLKARKSRSRSQSREKTITLDENGINGVEKEKESISKMNGSETKTMEACLITSGPKEGNTADAKSEISKESMQNGKDHLMSDSNDAGSSSENSFKKDATSLREKSKSPVKRRRRDPARNLDKLRESLAPLIKEKREGQNQLAENPRQIQTAAPPLVTVTRPSEPNTPTAEATFFDVQGTNEVCIEETFRDAIEADESSGLEEEEEEEDTEQEWTEATDEEDYESDFEYSVDTTFILKCANGKVKTTAANNEHDKSYSACVSRCSPMVSDYDSDNSVPFPLPSQPEDGRGRVNRLFANPAPTFSCSVSYDGQGWNSSSEEGTILSCQEESEDFDDYYGYKVLPIPKEGYSSSLGVYESAEEKESDEEYDGQEVGCTLRLVDRLAMKDSDSDYEDEEFYEDEEYDEELTEYEDEECELYESDIGLDSEGRDDEDDDRSEELKSIVEDRLTVDVIPPEMISSLIEMIECAEVEELVAVDENEEKAEERVVEGIEGQKEILFVPTYVKPINEDLNEESVNRFNSNNPRSDFARKSIVQPPKLEKATINVVEIRIGEPPKKEPEITKEPEPAQVDKSSVRKSILNMKADEAQKKREQNEKEAREKARGLGTVNAIANMLAPKNEEPIVYKKSSRLVQNYEVPKKKYEIVKPQIDDEFDKQLEELRAQMKAGSSALQNQLKELSKDVTKTAEDAKQKEKAAKHQQTVMYASGAFEKADMEKAKWKATRDAEVEKELARIEADRGIKRKKIVPEQPSEAGTAEQKSEPKRTVRRIVKKDQPQNGGEIKTGLLRIDGQSTPLMETKSPQTAPKPQIPGATYPEPPKSDSSNEKRVLRRYNGRRKTQEILNESLPSKVILDIFEKFKISIFRPIERRRENRGSENSRAKTRT</sequence>
<evidence type="ECO:0000256" key="1">
    <source>
        <dbReference type="SAM" id="MobiDB-lite"/>
    </source>
</evidence>
<feature type="compositionally biased region" description="Polar residues" evidence="1">
    <location>
        <begin position="78"/>
        <end position="90"/>
    </location>
</feature>
<feature type="region of interest" description="Disordered" evidence="1">
    <location>
        <begin position="915"/>
        <end position="935"/>
    </location>
</feature>
<feature type="compositionally biased region" description="Polar residues" evidence="1">
    <location>
        <begin position="434"/>
        <end position="446"/>
    </location>
</feature>
<feature type="compositionally biased region" description="Basic and acidic residues" evidence="1">
    <location>
        <begin position="325"/>
        <end position="338"/>
    </location>
</feature>
<feature type="compositionally biased region" description="Basic and acidic residues" evidence="1">
    <location>
        <begin position="1079"/>
        <end position="1099"/>
    </location>
</feature>
<feature type="compositionally biased region" description="Basic and acidic residues" evidence="1">
    <location>
        <begin position="1173"/>
        <end position="1192"/>
    </location>
</feature>
<feature type="compositionally biased region" description="Basic and acidic residues" evidence="1">
    <location>
        <begin position="590"/>
        <end position="603"/>
    </location>
</feature>
<feature type="compositionally biased region" description="Polar residues" evidence="1">
    <location>
        <begin position="578"/>
        <end position="589"/>
    </location>
</feature>
<dbReference type="Proteomes" id="UP000218231">
    <property type="component" value="Unassembled WGS sequence"/>
</dbReference>
<proteinExistence type="predicted"/>
<feature type="compositionally biased region" description="Polar residues" evidence="1">
    <location>
        <begin position="656"/>
        <end position="666"/>
    </location>
</feature>
<feature type="compositionally biased region" description="Basic and acidic residues" evidence="1">
    <location>
        <begin position="225"/>
        <end position="234"/>
    </location>
</feature>
<feature type="region of interest" description="Disordered" evidence="1">
    <location>
        <begin position="1"/>
        <end position="94"/>
    </location>
</feature>
<feature type="compositionally biased region" description="Low complexity" evidence="1">
    <location>
        <begin position="486"/>
        <end position="496"/>
    </location>
</feature>
<dbReference type="EMBL" id="LIAE01010568">
    <property type="protein sequence ID" value="PAV58628.1"/>
    <property type="molecule type" value="Genomic_DNA"/>
</dbReference>
<feature type="region of interest" description="Disordered" evidence="1">
    <location>
        <begin position="1160"/>
        <end position="1196"/>
    </location>
</feature>
<feature type="region of interest" description="Disordered" evidence="1">
    <location>
        <begin position="1230"/>
        <end position="1337"/>
    </location>
</feature>
<feature type="compositionally biased region" description="Acidic residues" evidence="1">
    <location>
        <begin position="915"/>
        <end position="933"/>
    </location>
</feature>
<feature type="region of interest" description="Disordered" evidence="1">
    <location>
        <begin position="689"/>
        <end position="722"/>
    </location>
</feature>
<feature type="compositionally biased region" description="Basic residues" evidence="1">
    <location>
        <begin position="311"/>
        <end position="324"/>
    </location>
</feature>
<feature type="region of interest" description="Disordered" evidence="1">
    <location>
        <begin position="1046"/>
        <end position="1100"/>
    </location>
</feature>
<comment type="caution">
    <text evidence="2">The sequence shown here is derived from an EMBL/GenBank/DDBJ whole genome shotgun (WGS) entry which is preliminary data.</text>
</comment>
<organism evidence="2 3">
    <name type="scientific">Diploscapter pachys</name>
    <dbReference type="NCBI Taxonomy" id="2018661"/>
    <lineage>
        <taxon>Eukaryota</taxon>
        <taxon>Metazoa</taxon>
        <taxon>Ecdysozoa</taxon>
        <taxon>Nematoda</taxon>
        <taxon>Chromadorea</taxon>
        <taxon>Rhabditida</taxon>
        <taxon>Rhabditina</taxon>
        <taxon>Rhabditomorpha</taxon>
        <taxon>Rhabditoidea</taxon>
        <taxon>Rhabditidae</taxon>
        <taxon>Diploscapter</taxon>
    </lineage>
</organism>
<evidence type="ECO:0000313" key="2">
    <source>
        <dbReference type="EMBL" id="PAV58627.1"/>
    </source>
</evidence>
<dbReference type="OrthoDB" id="5874817at2759"/>
<feature type="compositionally biased region" description="Basic and acidic residues" evidence="1">
    <location>
        <begin position="1046"/>
        <end position="1062"/>
    </location>
</feature>
<protein>
    <submittedName>
        <fullName evidence="2">Uncharacterized protein</fullName>
    </submittedName>
</protein>
<feature type="compositionally biased region" description="Polar residues" evidence="1">
    <location>
        <begin position="635"/>
        <end position="647"/>
    </location>
</feature>
<gene>
    <name evidence="2" type="ORF">WR25_06146</name>
</gene>